<keyword evidence="2" id="KW-1133">Transmembrane helix</keyword>
<name>A0A846YM35_9NOCA</name>
<feature type="transmembrane region" description="Helical" evidence="2">
    <location>
        <begin position="91"/>
        <end position="110"/>
    </location>
</feature>
<dbReference type="Proteomes" id="UP000570678">
    <property type="component" value="Unassembled WGS sequence"/>
</dbReference>
<evidence type="ECO:0000313" key="3">
    <source>
        <dbReference type="EMBL" id="NKY57989.1"/>
    </source>
</evidence>
<proteinExistence type="predicted"/>
<dbReference type="Pfam" id="PF04186">
    <property type="entry name" value="FxsA"/>
    <property type="match status" value="1"/>
</dbReference>
<dbReference type="EMBL" id="JAAXOT010000008">
    <property type="protein sequence ID" value="NKY57989.1"/>
    <property type="molecule type" value="Genomic_DNA"/>
</dbReference>
<keyword evidence="4" id="KW-1185">Reference proteome</keyword>
<feature type="transmembrane region" description="Helical" evidence="2">
    <location>
        <begin position="54"/>
        <end position="70"/>
    </location>
</feature>
<sequence length="197" mass="20748">MQYPSGRREGPAWSRSATVSGPDSRLPVLGFLVYLVVEIAVFAAVVFWLGAVPAILLLIASSAAGMLLLGSQWRRVGEQFRRASRAEITPGAAVADGALVAAGSVLMFVPGPVSSVVGLLMLLPPTRALFRPVLAALAARRVAKLAATMPRQSVTVVDADIDGVVVDEWYTDEPTRSAPALEKRVVTADGFDPGPRS</sequence>
<dbReference type="PANTHER" id="PTHR35335">
    <property type="entry name" value="UPF0716 PROTEIN FXSA"/>
    <property type="match status" value="1"/>
</dbReference>
<dbReference type="NCBIfam" id="NF008528">
    <property type="entry name" value="PRK11463.1-2"/>
    <property type="match status" value="1"/>
</dbReference>
<dbReference type="PANTHER" id="PTHR35335:SF1">
    <property type="entry name" value="UPF0716 PROTEIN FXSA"/>
    <property type="match status" value="1"/>
</dbReference>
<keyword evidence="2" id="KW-0472">Membrane</keyword>
<protein>
    <submittedName>
        <fullName evidence="3">FxsA family protein</fullName>
    </submittedName>
</protein>
<feature type="transmembrane region" description="Helical" evidence="2">
    <location>
        <begin position="28"/>
        <end position="48"/>
    </location>
</feature>
<comment type="caution">
    <text evidence="3">The sequence shown here is derived from an EMBL/GenBank/DDBJ whole genome shotgun (WGS) entry which is preliminary data.</text>
</comment>
<organism evidence="3 4">
    <name type="scientific">Nocardia flavorosea</name>
    <dbReference type="NCBI Taxonomy" id="53429"/>
    <lineage>
        <taxon>Bacteria</taxon>
        <taxon>Bacillati</taxon>
        <taxon>Actinomycetota</taxon>
        <taxon>Actinomycetes</taxon>
        <taxon>Mycobacteriales</taxon>
        <taxon>Nocardiaceae</taxon>
        <taxon>Nocardia</taxon>
    </lineage>
</organism>
<dbReference type="InterPro" id="IPR007313">
    <property type="entry name" value="FxsA"/>
</dbReference>
<dbReference type="AlphaFoldDB" id="A0A846YM35"/>
<evidence type="ECO:0000256" key="1">
    <source>
        <dbReference type="SAM" id="MobiDB-lite"/>
    </source>
</evidence>
<accession>A0A846YM35</accession>
<gene>
    <name evidence="3" type="ORF">HGA15_17945</name>
</gene>
<feature type="region of interest" description="Disordered" evidence="1">
    <location>
        <begin position="1"/>
        <end position="21"/>
    </location>
</feature>
<evidence type="ECO:0000313" key="4">
    <source>
        <dbReference type="Proteomes" id="UP000570678"/>
    </source>
</evidence>
<feature type="compositionally biased region" description="Basic and acidic residues" evidence="1">
    <location>
        <begin position="1"/>
        <end position="10"/>
    </location>
</feature>
<keyword evidence="2" id="KW-0812">Transmembrane</keyword>
<evidence type="ECO:0000256" key="2">
    <source>
        <dbReference type="SAM" id="Phobius"/>
    </source>
</evidence>
<dbReference type="GO" id="GO:0016020">
    <property type="term" value="C:membrane"/>
    <property type="evidence" value="ECO:0007669"/>
    <property type="project" value="InterPro"/>
</dbReference>
<reference evidence="3 4" key="1">
    <citation type="submission" date="2020-04" db="EMBL/GenBank/DDBJ databases">
        <title>MicrobeNet Type strains.</title>
        <authorList>
            <person name="Nicholson A.C."/>
        </authorList>
    </citation>
    <scope>NUCLEOTIDE SEQUENCE [LARGE SCALE GENOMIC DNA]</scope>
    <source>
        <strain evidence="3 4">JCM 3332</strain>
    </source>
</reference>